<dbReference type="RefSeq" id="WP_420241854.1">
    <property type="nucleotide sequence ID" value="NZ_BOPV01000001.1"/>
</dbReference>
<proteinExistence type="predicted"/>
<dbReference type="InterPro" id="IPR036388">
    <property type="entry name" value="WH-like_DNA-bd_sf"/>
</dbReference>
<accession>A0A8S8XC42</accession>
<organism evidence="2 3">
    <name type="scientific">Roseiterribacter gracilis</name>
    <dbReference type="NCBI Taxonomy" id="2812848"/>
    <lineage>
        <taxon>Bacteria</taxon>
        <taxon>Pseudomonadati</taxon>
        <taxon>Pseudomonadota</taxon>
        <taxon>Alphaproteobacteria</taxon>
        <taxon>Rhodospirillales</taxon>
        <taxon>Roseiterribacteraceae</taxon>
        <taxon>Roseiterribacter</taxon>
    </lineage>
</organism>
<comment type="caution">
    <text evidence="2">The sequence shown here is derived from an EMBL/GenBank/DDBJ whole genome shotgun (WGS) entry which is preliminary data.</text>
</comment>
<dbReference type="InterPro" id="IPR036390">
    <property type="entry name" value="WH_DNA-bd_sf"/>
</dbReference>
<dbReference type="GO" id="GO:0003700">
    <property type="term" value="F:DNA-binding transcription factor activity"/>
    <property type="evidence" value="ECO:0007669"/>
    <property type="project" value="InterPro"/>
</dbReference>
<dbReference type="AlphaFoldDB" id="A0A8S8XC42"/>
<gene>
    <name evidence="2" type="ORF">TMPK1_10330</name>
</gene>
<reference evidence="2" key="1">
    <citation type="submission" date="2021-02" db="EMBL/GenBank/DDBJ databases">
        <title>Genome sequence of Rhodospirillales sp. strain TMPK1 isolated from soil.</title>
        <authorList>
            <person name="Nakai R."/>
            <person name="Kusada H."/>
            <person name="Tamaki H."/>
        </authorList>
    </citation>
    <scope>NUCLEOTIDE SEQUENCE</scope>
    <source>
        <strain evidence="2">TMPK1</strain>
    </source>
</reference>
<evidence type="ECO:0000313" key="2">
    <source>
        <dbReference type="EMBL" id="GIL38796.1"/>
    </source>
</evidence>
<sequence length="100" mass="11486">MAHAVSVDPYVLDVLMRDLVAHDHRPSSFMLYLHLWRETHGRDCATVETSLAQIADATGFSKSAVQVALKHLEQRRLIATERAHRTATPVFRVLTPWRRR</sequence>
<protein>
    <recommendedName>
        <fullName evidence="1">HTH marR-type domain-containing protein</fullName>
    </recommendedName>
</protein>
<evidence type="ECO:0000259" key="1">
    <source>
        <dbReference type="Pfam" id="PF12802"/>
    </source>
</evidence>
<name>A0A8S8XC42_9PROT</name>
<dbReference type="Proteomes" id="UP000681075">
    <property type="component" value="Unassembled WGS sequence"/>
</dbReference>
<dbReference type="EMBL" id="BOPV01000001">
    <property type="protein sequence ID" value="GIL38796.1"/>
    <property type="molecule type" value="Genomic_DNA"/>
</dbReference>
<feature type="domain" description="HTH marR-type" evidence="1">
    <location>
        <begin position="49"/>
        <end position="82"/>
    </location>
</feature>
<dbReference type="Gene3D" id="1.10.10.10">
    <property type="entry name" value="Winged helix-like DNA-binding domain superfamily/Winged helix DNA-binding domain"/>
    <property type="match status" value="1"/>
</dbReference>
<evidence type="ECO:0000313" key="3">
    <source>
        <dbReference type="Proteomes" id="UP000681075"/>
    </source>
</evidence>
<dbReference type="SUPFAM" id="SSF46785">
    <property type="entry name" value="Winged helix' DNA-binding domain"/>
    <property type="match status" value="1"/>
</dbReference>
<dbReference type="InterPro" id="IPR000835">
    <property type="entry name" value="HTH_MarR-typ"/>
</dbReference>
<keyword evidence="3" id="KW-1185">Reference proteome</keyword>
<dbReference type="Pfam" id="PF12802">
    <property type="entry name" value="MarR_2"/>
    <property type="match status" value="1"/>
</dbReference>